<feature type="compositionally biased region" description="Low complexity" evidence="1">
    <location>
        <begin position="266"/>
        <end position="296"/>
    </location>
</feature>
<evidence type="ECO:0000256" key="2">
    <source>
        <dbReference type="SAM" id="Phobius"/>
    </source>
</evidence>
<keyword evidence="2" id="KW-1133">Transmembrane helix</keyword>
<dbReference type="WBParaSite" id="Pan_g10195.t1">
    <property type="protein sequence ID" value="Pan_g10195.t1"/>
    <property type="gene ID" value="Pan_g10195"/>
</dbReference>
<sequence>MPLAIWQFTFKKKYKFRRPETRFTEIGEWKLFLQEDGIDKSERRSSEPMTSTSGYQNTSSSYETISTTAYENTTNGETGSTTIWSTTDVTTFNFTDISDSDFIDNMTDISLLEKIEEEFETTTLIGLFEKPKGMFMRPDEIVIVVLIYLLAFLLMTWAGIKSYKIASNEKKLQKTIEAAKRKRQADPTSIHEANELTEDVMATGPMNDPLVDVGALPIPPLMKHKKKPKKPRRPRNMMSESSRPETSNAPKEPKEEKSPPKPQSCPTAATPSQPSQPSRPSRPSRPSGSAPSAPSAKTVAPTSDIFDPANEVSCIGEVDVEPKK</sequence>
<name>A0A7E4ULJ9_PANRE</name>
<organism evidence="3 4">
    <name type="scientific">Panagrellus redivivus</name>
    <name type="common">Microworm</name>
    <dbReference type="NCBI Taxonomy" id="6233"/>
    <lineage>
        <taxon>Eukaryota</taxon>
        <taxon>Metazoa</taxon>
        <taxon>Ecdysozoa</taxon>
        <taxon>Nematoda</taxon>
        <taxon>Chromadorea</taxon>
        <taxon>Rhabditida</taxon>
        <taxon>Tylenchina</taxon>
        <taxon>Panagrolaimomorpha</taxon>
        <taxon>Panagrolaimoidea</taxon>
        <taxon>Panagrolaimidae</taxon>
        <taxon>Panagrellus</taxon>
    </lineage>
</organism>
<reference evidence="3" key="1">
    <citation type="journal article" date="2013" name="Genetics">
        <title>The draft genome and transcriptome of Panagrellus redivivus are shaped by the harsh demands of a free-living lifestyle.</title>
        <authorList>
            <person name="Srinivasan J."/>
            <person name="Dillman A.R."/>
            <person name="Macchietto M.G."/>
            <person name="Heikkinen L."/>
            <person name="Lakso M."/>
            <person name="Fracchia K.M."/>
            <person name="Antoshechkin I."/>
            <person name="Mortazavi A."/>
            <person name="Wong G."/>
            <person name="Sternberg P.W."/>
        </authorList>
    </citation>
    <scope>NUCLEOTIDE SEQUENCE [LARGE SCALE GENOMIC DNA]</scope>
    <source>
        <strain evidence="3">MT8872</strain>
    </source>
</reference>
<feature type="compositionally biased region" description="Polar residues" evidence="1">
    <location>
        <begin position="47"/>
        <end position="60"/>
    </location>
</feature>
<feature type="region of interest" description="Disordered" evidence="1">
    <location>
        <begin position="40"/>
        <end position="60"/>
    </location>
</feature>
<reference evidence="4" key="2">
    <citation type="submission" date="2020-10" db="UniProtKB">
        <authorList>
            <consortium name="WormBaseParasite"/>
        </authorList>
    </citation>
    <scope>IDENTIFICATION</scope>
</reference>
<feature type="compositionally biased region" description="Polar residues" evidence="1">
    <location>
        <begin position="238"/>
        <end position="249"/>
    </location>
</feature>
<feature type="transmembrane region" description="Helical" evidence="2">
    <location>
        <begin position="141"/>
        <end position="160"/>
    </location>
</feature>
<keyword evidence="2" id="KW-0472">Membrane</keyword>
<evidence type="ECO:0000256" key="1">
    <source>
        <dbReference type="SAM" id="MobiDB-lite"/>
    </source>
</evidence>
<protein>
    <submittedName>
        <fullName evidence="4">Uncharacterized protein</fullName>
    </submittedName>
</protein>
<evidence type="ECO:0000313" key="3">
    <source>
        <dbReference type="Proteomes" id="UP000492821"/>
    </source>
</evidence>
<dbReference type="Proteomes" id="UP000492821">
    <property type="component" value="Unassembled WGS sequence"/>
</dbReference>
<dbReference type="AlphaFoldDB" id="A0A7E4ULJ9"/>
<accession>A0A7E4ULJ9</accession>
<feature type="compositionally biased region" description="Basic residues" evidence="1">
    <location>
        <begin position="222"/>
        <end position="235"/>
    </location>
</feature>
<keyword evidence="3" id="KW-1185">Reference proteome</keyword>
<feature type="region of interest" description="Disordered" evidence="1">
    <location>
        <begin position="196"/>
        <end position="324"/>
    </location>
</feature>
<keyword evidence="2" id="KW-0812">Transmembrane</keyword>
<proteinExistence type="predicted"/>
<evidence type="ECO:0000313" key="4">
    <source>
        <dbReference type="WBParaSite" id="Pan_g10195.t1"/>
    </source>
</evidence>